<keyword evidence="3" id="KW-1185">Reference proteome</keyword>
<dbReference type="OrthoDB" id="5876363at2759"/>
<sequence>MKTKGHRGTSQDVVKLLNTRKSSRIAQLSLSASPNIKELVPKKSDFIEPELAKPGPTGFPNLPSAKVKKEYLWSTKYRRANGNGGSREGTPGDDGSDIMERIENSYRIGLQQPEMTEESDIRHPNQPRRSKRLRGTTPLLPPSTPKRSASSSATPSSSSSSSSAKSLKGQKSRHLP</sequence>
<proteinExistence type="predicted"/>
<name>A0A367YHS2_9ASCO</name>
<feature type="compositionally biased region" description="Basic residues" evidence="1">
    <location>
        <begin position="125"/>
        <end position="134"/>
    </location>
</feature>
<comment type="caution">
    <text evidence="2">The sequence shown here is derived from an EMBL/GenBank/DDBJ whole genome shotgun (WGS) entry which is preliminary data.</text>
</comment>
<evidence type="ECO:0000313" key="2">
    <source>
        <dbReference type="EMBL" id="RCK65317.1"/>
    </source>
</evidence>
<gene>
    <name evidence="2" type="ORF">Cantr_01203</name>
</gene>
<dbReference type="EMBL" id="QLNQ01000020">
    <property type="protein sequence ID" value="RCK65317.1"/>
    <property type="molecule type" value="Genomic_DNA"/>
</dbReference>
<accession>A0A367YHS2</accession>
<feature type="region of interest" description="Disordered" evidence="1">
    <location>
        <begin position="77"/>
        <end position="176"/>
    </location>
</feature>
<reference evidence="2 3" key="1">
    <citation type="submission" date="2018-06" db="EMBL/GenBank/DDBJ databases">
        <title>Whole genome sequencing of Candida tropicalis (genome annotated by CSBL at Korea University).</title>
        <authorList>
            <person name="Ahn J."/>
        </authorList>
    </citation>
    <scope>NUCLEOTIDE SEQUENCE [LARGE SCALE GENOMIC DNA]</scope>
    <source>
        <strain evidence="2 3">ATCC 20962</strain>
    </source>
</reference>
<protein>
    <submittedName>
        <fullName evidence="2">Uncharacterized protein</fullName>
    </submittedName>
</protein>
<organism evidence="2 3">
    <name type="scientific">Candida viswanathii</name>
    <dbReference type="NCBI Taxonomy" id="5486"/>
    <lineage>
        <taxon>Eukaryota</taxon>
        <taxon>Fungi</taxon>
        <taxon>Dikarya</taxon>
        <taxon>Ascomycota</taxon>
        <taxon>Saccharomycotina</taxon>
        <taxon>Pichiomycetes</taxon>
        <taxon>Debaryomycetaceae</taxon>
        <taxon>Candida/Lodderomyces clade</taxon>
        <taxon>Candida</taxon>
    </lineage>
</organism>
<evidence type="ECO:0000256" key="1">
    <source>
        <dbReference type="SAM" id="MobiDB-lite"/>
    </source>
</evidence>
<feature type="compositionally biased region" description="Low complexity" evidence="1">
    <location>
        <begin position="145"/>
        <end position="166"/>
    </location>
</feature>
<dbReference type="Proteomes" id="UP000253472">
    <property type="component" value="Unassembled WGS sequence"/>
</dbReference>
<dbReference type="AlphaFoldDB" id="A0A367YHS2"/>
<dbReference type="STRING" id="5486.A0A367YHS2"/>
<evidence type="ECO:0000313" key="3">
    <source>
        <dbReference type="Proteomes" id="UP000253472"/>
    </source>
</evidence>